<dbReference type="InterPro" id="IPR029063">
    <property type="entry name" value="SAM-dependent_MTases_sf"/>
</dbReference>
<keyword evidence="1 4" id="KW-0489">Methyltransferase</keyword>
<dbReference type="SUPFAM" id="SSF53335">
    <property type="entry name" value="S-adenosyl-L-methionine-dependent methyltransferases"/>
    <property type="match status" value="1"/>
</dbReference>
<sequence>MKKENTTTYTSDFAQDVHEGLTQYPKYLSSKFIYDEKGDKLFQDIMNMPEYYLTNCEFNILKKHTSLIADYFNGEKGFDLIELGAGDGKKTKILLQHLVDKNYDFKYSPVDISQHILDDLEHSLQKKIPEVSVETLQGSYFKVLENLADYNTRKKAIMVLGSNIGNLMHDKAIEFLKNIQVAMSDEDMLFMGFDQKKNPETILNAYNDPTGITERFNKNLLVRINKELDANFDTENFKHWETYDPETGTAKSFLVSLKEQEVSINELNLNINFKAWETIHTEISQKYDDEVVEWLADEAGLKVIEFFTDDKGFYKNYIFKKK</sequence>
<dbReference type="Proteomes" id="UP000249542">
    <property type="component" value="Unassembled WGS sequence"/>
</dbReference>
<protein>
    <submittedName>
        <fullName evidence="4">Dimethylhistidine N-methyltransferase</fullName>
    </submittedName>
</protein>
<feature type="domain" description="Histidine-specific methyltransferase SAM-dependent" evidence="3">
    <location>
        <begin position="13"/>
        <end position="320"/>
    </location>
</feature>
<dbReference type="PANTHER" id="PTHR43397:SF1">
    <property type="entry name" value="ERGOTHIONEINE BIOSYNTHESIS PROTEIN 1"/>
    <property type="match status" value="1"/>
</dbReference>
<dbReference type="PIRSF" id="PIRSF018005">
    <property type="entry name" value="UCP018005"/>
    <property type="match status" value="1"/>
</dbReference>
<dbReference type="GO" id="GO:0032259">
    <property type="term" value="P:methylation"/>
    <property type="evidence" value="ECO:0007669"/>
    <property type="project" value="UniProtKB-KW"/>
</dbReference>
<accession>A0A2W7I8S4</accession>
<dbReference type="InterPro" id="IPR019257">
    <property type="entry name" value="MeTrfase_dom"/>
</dbReference>
<dbReference type="EMBL" id="QKYV01000003">
    <property type="protein sequence ID" value="PZW41465.1"/>
    <property type="molecule type" value="Genomic_DNA"/>
</dbReference>
<dbReference type="Gene3D" id="3.40.50.150">
    <property type="entry name" value="Vaccinia Virus protein VP39"/>
    <property type="match status" value="1"/>
</dbReference>
<name>A0A2W7I8S4_9FLAO</name>
<evidence type="ECO:0000256" key="2">
    <source>
        <dbReference type="ARBA" id="ARBA00022679"/>
    </source>
</evidence>
<gene>
    <name evidence="4" type="ORF">LX95_01141</name>
</gene>
<organism evidence="4 5">
    <name type="scientific">Mesonia algae</name>
    <dbReference type="NCBI Taxonomy" id="213248"/>
    <lineage>
        <taxon>Bacteria</taxon>
        <taxon>Pseudomonadati</taxon>
        <taxon>Bacteroidota</taxon>
        <taxon>Flavobacteriia</taxon>
        <taxon>Flavobacteriales</taxon>
        <taxon>Flavobacteriaceae</taxon>
        <taxon>Mesonia</taxon>
    </lineage>
</organism>
<reference evidence="4 5" key="1">
    <citation type="submission" date="2018-06" db="EMBL/GenBank/DDBJ databases">
        <title>Genomic Encyclopedia of Archaeal and Bacterial Type Strains, Phase II (KMG-II): from individual species to whole genera.</title>
        <authorList>
            <person name="Goeker M."/>
        </authorList>
    </citation>
    <scope>NUCLEOTIDE SEQUENCE [LARGE SCALE GENOMIC DNA]</scope>
    <source>
        <strain evidence="4 5">DSM 15361</strain>
    </source>
</reference>
<dbReference type="GO" id="GO:0008168">
    <property type="term" value="F:methyltransferase activity"/>
    <property type="evidence" value="ECO:0007669"/>
    <property type="project" value="UniProtKB-KW"/>
</dbReference>
<dbReference type="Pfam" id="PF10017">
    <property type="entry name" value="Methyltransf_33"/>
    <property type="match status" value="1"/>
</dbReference>
<evidence type="ECO:0000256" key="1">
    <source>
        <dbReference type="ARBA" id="ARBA00022603"/>
    </source>
</evidence>
<proteinExistence type="predicted"/>
<dbReference type="InterPro" id="IPR051128">
    <property type="entry name" value="EgtD_Methyltrsf_superfamily"/>
</dbReference>
<dbReference type="RefSeq" id="WP_111540473.1">
    <property type="nucleotide sequence ID" value="NZ_QKYV01000003.1"/>
</dbReference>
<keyword evidence="2 4" id="KW-0808">Transferase</keyword>
<dbReference type="InterPro" id="IPR017804">
    <property type="entry name" value="MeTrfase_EgtD-like"/>
</dbReference>
<comment type="caution">
    <text evidence="4">The sequence shown here is derived from an EMBL/GenBank/DDBJ whole genome shotgun (WGS) entry which is preliminary data.</text>
</comment>
<evidence type="ECO:0000313" key="4">
    <source>
        <dbReference type="EMBL" id="PZW41465.1"/>
    </source>
</evidence>
<keyword evidence="5" id="KW-1185">Reference proteome</keyword>
<evidence type="ECO:0000313" key="5">
    <source>
        <dbReference type="Proteomes" id="UP000249542"/>
    </source>
</evidence>
<dbReference type="AlphaFoldDB" id="A0A2W7I8S4"/>
<evidence type="ECO:0000259" key="3">
    <source>
        <dbReference type="Pfam" id="PF10017"/>
    </source>
</evidence>
<dbReference type="PANTHER" id="PTHR43397">
    <property type="entry name" value="ERGOTHIONEINE BIOSYNTHESIS PROTEIN 1"/>
    <property type="match status" value="1"/>
</dbReference>